<keyword evidence="12" id="KW-1185">Reference proteome</keyword>
<reference evidence="12" key="2">
    <citation type="submission" date="2019-01" db="EMBL/GenBank/DDBJ databases">
        <title>Genome sequence of Desulfonema ishimotonii strain Tokyo 01.</title>
        <authorList>
            <person name="Fukui M."/>
        </authorList>
    </citation>
    <scope>NUCLEOTIDE SEQUENCE [LARGE SCALE GENOMIC DNA]</scope>
    <source>
        <strain evidence="12">Tokyo 01</strain>
    </source>
</reference>
<dbReference type="RefSeq" id="WP_124327949.1">
    <property type="nucleotide sequence ID" value="NZ_BEXT01000001.1"/>
</dbReference>
<dbReference type="InterPro" id="IPR036097">
    <property type="entry name" value="HisK_dim/P_sf"/>
</dbReference>
<evidence type="ECO:0000313" key="11">
    <source>
        <dbReference type="EMBL" id="GBC60549.1"/>
    </source>
</evidence>
<dbReference type="InterPro" id="IPR004358">
    <property type="entry name" value="Sig_transdc_His_kin-like_C"/>
</dbReference>
<accession>A0A401FUA3</accession>
<keyword evidence="3" id="KW-0597">Phosphoprotein</keyword>
<evidence type="ECO:0000259" key="10">
    <source>
        <dbReference type="PROSITE" id="PS50109"/>
    </source>
</evidence>
<evidence type="ECO:0000256" key="4">
    <source>
        <dbReference type="ARBA" id="ARBA00022679"/>
    </source>
</evidence>
<dbReference type="GO" id="GO:0005524">
    <property type="term" value="F:ATP binding"/>
    <property type="evidence" value="ECO:0007669"/>
    <property type="project" value="UniProtKB-KW"/>
</dbReference>
<dbReference type="InterPro" id="IPR003661">
    <property type="entry name" value="HisK_dim/P_dom"/>
</dbReference>
<dbReference type="Proteomes" id="UP000288096">
    <property type="component" value="Unassembled WGS sequence"/>
</dbReference>
<dbReference type="CDD" id="cd18774">
    <property type="entry name" value="PDC2_HK_sensor"/>
    <property type="match status" value="1"/>
</dbReference>
<organism evidence="11 12">
    <name type="scientific">Desulfonema ishimotonii</name>
    <dbReference type="NCBI Taxonomy" id="45657"/>
    <lineage>
        <taxon>Bacteria</taxon>
        <taxon>Pseudomonadati</taxon>
        <taxon>Thermodesulfobacteriota</taxon>
        <taxon>Desulfobacteria</taxon>
        <taxon>Desulfobacterales</taxon>
        <taxon>Desulfococcaceae</taxon>
        <taxon>Desulfonema</taxon>
    </lineage>
</organism>
<dbReference type="SUPFAM" id="SSF55874">
    <property type="entry name" value="ATPase domain of HSP90 chaperone/DNA topoisomerase II/histidine kinase"/>
    <property type="match status" value="1"/>
</dbReference>
<gene>
    <name evidence="11" type="ORF">DENIS_1506</name>
</gene>
<evidence type="ECO:0000256" key="7">
    <source>
        <dbReference type="ARBA" id="ARBA00022840"/>
    </source>
</evidence>
<protein>
    <recommendedName>
        <fullName evidence="2">histidine kinase</fullName>
        <ecNumber evidence="2">2.7.13.3</ecNumber>
    </recommendedName>
</protein>
<keyword evidence="5" id="KW-0547">Nucleotide-binding</keyword>
<dbReference type="GO" id="GO:0000155">
    <property type="term" value="F:phosphorelay sensor kinase activity"/>
    <property type="evidence" value="ECO:0007669"/>
    <property type="project" value="InterPro"/>
</dbReference>
<dbReference type="PROSITE" id="PS50109">
    <property type="entry name" value="HIS_KIN"/>
    <property type="match status" value="1"/>
</dbReference>
<feature type="domain" description="Histidine kinase" evidence="10">
    <location>
        <begin position="334"/>
        <end position="561"/>
    </location>
</feature>
<keyword evidence="6 11" id="KW-0418">Kinase</keyword>
<dbReference type="SUPFAM" id="SSF47384">
    <property type="entry name" value="Homodimeric domain of signal transducing histidine kinase"/>
    <property type="match status" value="1"/>
</dbReference>
<evidence type="ECO:0000256" key="5">
    <source>
        <dbReference type="ARBA" id="ARBA00022741"/>
    </source>
</evidence>
<keyword evidence="9" id="KW-0472">Membrane</keyword>
<dbReference type="Gene3D" id="3.30.565.10">
    <property type="entry name" value="Histidine kinase-like ATPase, C-terminal domain"/>
    <property type="match status" value="1"/>
</dbReference>
<dbReference type="PRINTS" id="PR00344">
    <property type="entry name" value="BCTRLSENSOR"/>
</dbReference>
<evidence type="ECO:0000256" key="1">
    <source>
        <dbReference type="ARBA" id="ARBA00000085"/>
    </source>
</evidence>
<dbReference type="EC" id="2.7.13.3" evidence="2"/>
<feature type="transmembrane region" description="Helical" evidence="9">
    <location>
        <begin position="12"/>
        <end position="36"/>
    </location>
</feature>
<evidence type="ECO:0000313" key="12">
    <source>
        <dbReference type="Proteomes" id="UP000288096"/>
    </source>
</evidence>
<proteinExistence type="predicted"/>
<keyword evidence="7" id="KW-0067">ATP-binding</keyword>
<dbReference type="AlphaFoldDB" id="A0A401FUA3"/>
<feature type="transmembrane region" description="Helical" evidence="9">
    <location>
        <begin position="275"/>
        <end position="298"/>
    </location>
</feature>
<sequence length="561" mass="62957">MTEAYYKSIRKNILLSMILVPAIPFIISLGIGYYYFTASLENSTIATMKRIVEDHRHMIESFLTERTDDLEFILQSYTYEQLSRPDTLTRVFENLQARSAAFVDLGIFDQQGRHVAYHGPYALEWKVYRDEIWFREVMKQGYYISDIFLGYRKVPHFVIAVTRQGNDRKWVIRATIDTQIFNALVEAVRIGRTGEAYLLNAEGVLQTRRRSGGDLMEKPADLIEYPRSGEKNRTFIRNDTSGEAYLCITTWLRDKKWLLVVRQEKADAFNALRSAIYGILLIWLIGLGVIVGVAFYVTSRIVSRMKEMDSEKEQLGQQLIRAQRLAELGEMAAGFAHEINNPLQIIKSEQTLISMNFSELRDGGELKPSDTLAELADSMAQIDLQIERCAGITQAILRFGRQSEPKLQDVDLRAFIPQVMDMVAKKASVSGIAVTRKIAEDTPPVHGDPGQLQQVLLNLFNNAMDAIISKNGSSGGRLHISSGRKNDCNVEIQIRDNGCGINPEDLKKVFSPFFTTKPVGKGTGLGLSVCYGIIDKMGGEMAASSEEGQGTVFTIHLPAAV</sequence>
<evidence type="ECO:0000256" key="8">
    <source>
        <dbReference type="ARBA" id="ARBA00023012"/>
    </source>
</evidence>
<dbReference type="SMART" id="SM00387">
    <property type="entry name" value="HATPase_c"/>
    <property type="match status" value="1"/>
</dbReference>
<dbReference type="EMBL" id="BEXT01000001">
    <property type="protein sequence ID" value="GBC60549.1"/>
    <property type="molecule type" value="Genomic_DNA"/>
</dbReference>
<keyword evidence="4" id="KW-0808">Transferase</keyword>
<dbReference type="Gene3D" id="3.30.450.20">
    <property type="entry name" value="PAS domain"/>
    <property type="match status" value="1"/>
</dbReference>
<keyword evidence="9" id="KW-0812">Transmembrane</keyword>
<reference evidence="12" key="1">
    <citation type="submission" date="2017-11" db="EMBL/GenBank/DDBJ databases">
        <authorList>
            <person name="Watanabe M."/>
            <person name="Kojima H."/>
        </authorList>
    </citation>
    <scope>NUCLEOTIDE SEQUENCE [LARGE SCALE GENOMIC DNA]</scope>
    <source>
        <strain evidence="12">Tokyo 01</strain>
    </source>
</reference>
<dbReference type="InterPro" id="IPR003594">
    <property type="entry name" value="HATPase_dom"/>
</dbReference>
<evidence type="ECO:0000256" key="2">
    <source>
        <dbReference type="ARBA" id="ARBA00012438"/>
    </source>
</evidence>
<dbReference type="PANTHER" id="PTHR43065:SF10">
    <property type="entry name" value="PEROXIDE STRESS-ACTIVATED HISTIDINE KINASE MAK3"/>
    <property type="match status" value="1"/>
</dbReference>
<name>A0A401FUA3_9BACT</name>
<dbReference type="PANTHER" id="PTHR43065">
    <property type="entry name" value="SENSOR HISTIDINE KINASE"/>
    <property type="match status" value="1"/>
</dbReference>
<comment type="catalytic activity">
    <reaction evidence="1">
        <text>ATP + protein L-histidine = ADP + protein N-phospho-L-histidine.</text>
        <dbReference type="EC" id="2.7.13.3"/>
    </reaction>
</comment>
<keyword evidence="9" id="KW-1133">Transmembrane helix</keyword>
<comment type="caution">
    <text evidence="11">The sequence shown here is derived from an EMBL/GenBank/DDBJ whole genome shotgun (WGS) entry which is preliminary data.</text>
</comment>
<dbReference type="Gene3D" id="1.10.287.130">
    <property type="match status" value="1"/>
</dbReference>
<keyword evidence="8" id="KW-0902">Two-component regulatory system</keyword>
<evidence type="ECO:0000256" key="3">
    <source>
        <dbReference type="ARBA" id="ARBA00022553"/>
    </source>
</evidence>
<evidence type="ECO:0000256" key="6">
    <source>
        <dbReference type="ARBA" id="ARBA00022777"/>
    </source>
</evidence>
<dbReference type="InterPro" id="IPR005467">
    <property type="entry name" value="His_kinase_dom"/>
</dbReference>
<dbReference type="CDD" id="cd00082">
    <property type="entry name" value="HisKA"/>
    <property type="match status" value="1"/>
</dbReference>
<dbReference type="InterPro" id="IPR036890">
    <property type="entry name" value="HATPase_C_sf"/>
</dbReference>
<dbReference type="OrthoDB" id="9777714at2"/>
<evidence type="ECO:0000256" key="9">
    <source>
        <dbReference type="SAM" id="Phobius"/>
    </source>
</evidence>
<dbReference type="Pfam" id="PF02518">
    <property type="entry name" value="HATPase_c"/>
    <property type="match status" value="1"/>
</dbReference>